<organism evidence="1 2">
    <name type="scientific">Candidula unifasciata</name>
    <dbReference type="NCBI Taxonomy" id="100452"/>
    <lineage>
        <taxon>Eukaryota</taxon>
        <taxon>Metazoa</taxon>
        <taxon>Spiralia</taxon>
        <taxon>Lophotrochozoa</taxon>
        <taxon>Mollusca</taxon>
        <taxon>Gastropoda</taxon>
        <taxon>Heterobranchia</taxon>
        <taxon>Euthyneura</taxon>
        <taxon>Panpulmonata</taxon>
        <taxon>Eupulmonata</taxon>
        <taxon>Stylommatophora</taxon>
        <taxon>Helicina</taxon>
        <taxon>Helicoidea</taxon>
        <taxon>Geomitridae</taxon>
        <taxon>Candidula</taxon>
    </lineage>
</organism>
<evidence type="ECO:0000313" key="1">
    <source>
        <dbReference type="EMBL" id="CAG5135614.1"/>
    </source>
</evidence>
<gene>
    <name evidence="1" type="ORF">CUNI_LOCUS21172</name>
</gene>
<accession>A0A8S4A2S6</accession>
<evidence type="ECO:0000313" key="2">
    <source>
        <dbReference type="Proteomes" id="UP000678393"/>
    </source>
</evidence>
<name>A0A8S4A2S6_9EUPU</name>
<proteinExistence type="predicted"/>
<dbReference type="AlphaFoldDB" id="A0A8S4A2S6"/>
<dbReference type="Proteomes" id="UP000678393">
    <property type="component" value="Unassembled WGS sequence"/>
</dbReference>
<feature type="non-terminal residue" evidence="1">
    <location>
        <position position="104"/>
    </location>
</feature>
<comment type="caution">
    <text evidence="1">The sequence shown here is derived from an EMBL/GenBank/DDBJ whole genome shotgun (WGS) entry which is preliminary data.</text>
</comment>
<reference evidence="1" key="1">
    <citation type="submission" date="2021-04" db="EMBL/GenBank/DDBJ databases">
        <authorList>
            <consortium name="Molecular Ecology Group"/>
        </authorList>
    </citation>
    <scope>NUCLEOTIDE SEQUENCE</scope>
</reference>
<feature type="non-terminal residue" evidence="1">
    <location>
        <position position="1"/>
    </location>
</feature>
<dbReference type="EMBL" id="CAJHNH020008438">
    <property type="protein sequence ID" value="CAG5135614.1"/>
    <property type="molecule type" value="Genomic_DNA"/>
</dbReference>
<sequence>VMAQLPQDYLNACDAAQCREAYSGRAYQTGATCREQQYYDECLLRTAGTVGTITNDAQFQEFLSRVPIARLPYCPKDFIAISQLLTGDLLMSIREVLTRQGSET</sequence>
<keyword evidence="2" id="KW-1185">Reference proteome</keyword>
<protein>
    <submittedName>
        <fullName evidence="1">Uncharacterized protein</fullName>
    </submittedName>
</protein>